<dbReference type="EMBL" id="JAUHTB010000028">
    <property type="protein sequence ID" value="MDN4507583.1"/>
    <property type="molecule type" value="Genomic_DNA"/>
</dbReference>
<comment type="caution">
    <text evidence="2">The sequence shown here is derived from an EMBL/GenBank/DDBJ whole genome shotgun (WGS) entry which is preliminary data.</text>
</comment>
<evidence type="ECO:0008006" key="4">
    <source>
        <dbReference type="Google" id="ProtNLM"/>
    </source>
</evidence>
<dbReference type="Proteomes" id="UP001172702">
    <property type="component" value="Unassembled WGS sequence"/>
</dbReference>
<evidence type="ECO:0000256" key="1">
    <source>
        <dbReference type="SAM" id="MobiDB-lite"/>
    </source>
</evidence>
<sequence>EHIEVLGDSAYATGDMLATLAGKQWLPLVKPWPTRPAVEGGLHRPGFDGDIDYPGRDHWEYGSTSQVPG</sequence>
<evidence type="ECO:0000313" key="3">
    <source>
        <dbReference type="Proteomes" id="UP001172702"/>
    </source>
</evidence>
<keyword evidence="3" id="KW-1185">Reference proteome</keyword>
<name>A0ABT8H555_9ACTN</name>
<gene>
    <name evidence="2" type="ORF">QYF62_16200</name>
</gene>
<feature type="compositionally biased region" description="Basic and acidic residues" evidence="1">
    <location>
        <begin position="41"/>
        <end position="60"/>
    </location>
</feature>
<feature type="non-terminal residue" evidence="2">
    <location>
        <position position="1"/>
    </location>
</feature>
<reference evidence="2 3" key="1">
    <citation type="submission" date="2023-07" db="EMBL/GenBank/DDBJ databases">
        <title>Strategy for survival of the halotoleranting strain Dietzia MX2 from the Yakshinskoe mineral salts deposit.</title>
        <authorList>
            <person name="Kharitonova M.A."/>
            <person name="Kupriyanova-Ashina F.G."/>
            <person name="Shakirov T.R."/>
            <person name="Vafina M.S."/>
            <person name="Ilinskaya O.N."/>
        </authorList>
    </citation>
    <scope>NUCLEOTIDE SEQUENCE [LARGE SCALE GENOMIC DNA]</scope>
    <source>
        <strain evidence="2 3">MX2</strain>
    </source>
</reference>
<accession>A0ABT8H555</accession>
<proteinExistence type="predicted"/>
<organism evidence="2 3">
    <name type="scientific">Dietzia maris</name>
    <dbReference type="NCBI Taxonomy" id="37915"/>
    <lineage>
        <taxon>Bacteria</taxon>
        <taxon>Bacillati</taxon>
        <taxon>Actinomycetota</taxon>
        <taxon>Actinomycetes</taxon>
        <taxon>Mycobacteriales</taxon>
        <taxon>Dietziaceae</taxon>
        <taxon>Dietzia</taxon>
    </lineage>
</organism>
<protein>
    <recommendedName>
        <fullName evidence="4">Transposase</fullName>
    </recommendedName>
</protein>
<dbReference type="RefSeq" id="WP_301163110.1">
    <property type="nucleotide sequence ID" value="NZ_JAUHTB010000028.1"/>
</dbReference>
<feature type="region of interest" description="Disordered" evidence="1">
    <location>
        <begin position="37"/>
        <end position="69"/>
    </location>
</feature>
<evidence type="ECO:0000313" key="2">
    <source>
        <dbReference type="EMBL" id="MDN4507583.1"/>
    </source>
</evidence>